<dbReference type="Gene3D" id="3.30.420.40">
    <property type="match status" value="2"/>
</dbReference>
<dbReference type="Proteomes" id="UP000000310">
    <property type="component" value="Chromosome"/>
</dbReference>
<reference evidence="1 2" key="1">
    <citation type="journal article" date="2011" name="Stand. Genomic Sci.">
        <title>Complete genome sequence of the gliding, heparinolytic Pedobacter saltans type strain (113).</title>
        <authorList>
            <person name="Liolios K."/>
            <person name="Sikorski J."/>
            <person name="Lu M."/>
            <person name="Nolan M."/>
            <person name="Lapidus A."/>
            <person name="Lucas S."/>
            <person name="Hammon N."/>
            <person name="Deshpande S."/>
            <person name="Cheng J.F."/>
            <person name="Tapia R."/>
            <person name="Han C."/>
            <person name="Goodwin L."/>
            <person name="Pitluck S."/>
            <person name="Huntemann M."/>
            <person name="Ivanova N."/>
            <person name="Pagani I."/>
            <person name="Mavromatis K."/>
            <person name="Ovchinikova G."/>
            <person name="Pati A."/>
            <person name="Chen A."/>
            <person name="Palaniappan K."/>
            <person name="Land M."/>
            <person name="Hauser L."/>
            <person name="Brambilla E.M."/>
            <person name="Kotsyurbenko O."/>
            <person name="Rohde M."/>
            <person name="Tindall B.J."/>
            <person name="Abt B."/>
            <person name="Goker M."/>
            <person name="Detter J.C."/>
            <person name="Woyke T."/>
            <person name="Bristow J."/>
            <person name="Eisen J.A."/>
            <person name="Markowitz V."/>
            <person name="Hugenholtz P."/>
            <person name="Klenk H.P."/>
            <person name="Kyrpides N.C."/>
        </authorList>
    </citation>
    <scope>NUCLEOTIDE SEQUENCE [LARGE SCALE GENOMIC DNA]</scope>
    <source>
        <strain evidence="2">ATCC 51119 / DSM 12145 / JCM 21818 / LMG 10337 / NBRC 100064 / NCIMB 13643</strain>
    </source>
</reference>
<dbReference type="EMBL" id="CP002545">
    <property type="protein sequence ID" value="ADY53088.1"/>
    <property type="molecule type" value="Genomic_DNA"/>
</dbReference>
<dbReference type="GO" id="GO:0016301">
    <property type="term" value="F:kinase activity"/>
    <property type="evidence" value="ECO:0007669"/>
    <property type="project" value="UniProtKB-KW"/>
</dbReference>
<dbReference type="HOGENOM" id="CLU_084727_0_0_10"/>
<dbReference type="eggNOG" id="COG2971">
    <property type="taxonomic scope" value="Bacteria"/>
</dbReference>
<dbReference type="AlphaFoldDB" id="F0S4S0"/>
<keyword evidence="1" id="KW-0808">Transferase</keyword>
<dbReference type="Gene3D" id="1.10.720.160">
    <property type="match status" value="1"/>
</dbReference>
<keyword evidence="1" id="KW-0418">Kinase</keyword>
<gene>
    <name evidence="1" type="ordered locus">Pedsa_2544</name>
</gene>
<protein>
    <submittedName>
        <fullName evidence="1">N-acetylglucosamine kinase</fullName>
    </submittedName>
</protein>
<dbReference type="KEGG" id="psn:Pedsa_2544"/>
<evidence type="ECO:0000313" key="1">
    <source>
        <dbReference type="EMBL" id="ADY53088.1"/>
    </source>
</evidence>
<keyword evidence="2" id="KW-1185">Reference proteome</keyword>
<dbReference type="OrthoDB" id="871343at2"/>
<dbReference type="CDD" id="cd24079">
    <property type="entry name" value="ASKHA_NBD_PG1100-like"/>
    <property type="match status" value="1"/>
</dbReference>
<dbReference type="STRING" id="762903.Pedsa_2544"/>
<evidence type="ECO:0000313" key="2">
    <source>
        <dbReference type="Proteomes" id="UP000000310"/>
    </source>
</evidence>
<dbReference type="RefSeq" id="WP_013633573.1">
    <property type="nucleotide sequence ID" value="NC_015177.1"/>
</dbReference>
<organism evidence="1 2">
    <name type="scientific">Pseudopedobacter saltans (strain ATCC 51119 / DSM 12145 / JCM 21818 / CCUG 39354 / LMG 10337 / NBRC 100064 / NCIMB 13643)</name>
    <name type="common">Pedobacter saltans</name>
    <dbReference type="NCBI Taxonomy" id="762903"/>
    <lineage>
        <taxon>Bacteria</taxon>
        <taxon>Pseudomonadati</taxon>
        <taxon>Bacteroidota</taxon>
        <taxon>Sphingobacteriia</taxon>
        <taxon>Sphingobacteriales</taxon>
        <taxon>Sphingobacteriaceae</taxon>
        <taxon>Pseudopedobacter</taxon>
    </lineage>
</organism>
<reference evidence="2" key="2">
    <citation type="submission" date="2011-02" db="EMBL/GenBank/DDBJ databases">
        <title>The complete genome of Pedobacter saltans DSM 12145.</title>
        <authorList>
            <consortium name="US DOE Joint Genome Institute (JGI-PGF)"/>
            <person name="Lucas S."/>
            <person name="Copeland A."/>
            <person name="Lapidus A."/>
            <person name="Bruce D."/>
            <person name="Goodwin L."/>
            <person name="Pitluck S."/>
            <person name="Kyrpides N."/>
            <person name="Mavromatis K."/>
            <person name="Pagani I."/>
            <person name="Ivanova N."/>
            <person name="Ovchinnikova G."/>
            <person name="Lu M."/>
            <person name="Detter J.C."/>
            <person name="Han C."/>
            <person name="Land M."/>
            <person name="Hauser L."/>
            <person name="Markowitz V."/>
            <person name="Cheng J.-F."/>
            <person name="Hugenholtz P."/>
            <person name="Woyke T."/>
            <person name="Wu D."/>
            <person name="Tindall B."/>
            <person name="Pomrenke H.G."/>
            <person name="Brambilla E."/>
            <person name="Klenk H.-P."/>
            <person name="Eisen J.A."/>
        </authorList>
    </citation>
    <scope>NUCLEOTIDE SEQUENCE [LARGE SCALE GENOMIC DNA]</scope>
    <source>
        <strain evidence="2">ATCC 51119 / DSM 12145 / JCM 21818 / LMG 10337 / NBRC 100064 / NCIMB 13643</strain>
    </source>
</reference>
<name>F0S4S0_PSESL</name>
<proteinExistence type="predicted"/>
<dbReference type="SUPFAM" id="SSF53067">
    <property type="entry name" value="Actin-like ATPase domain"/>
    <property type="match status" value="2"/>
</dbReference>
<dbReference type="InterPro" id="IPR043129">
    <property type="entry name" value="ATPase_NBD"/>
</dbReference>
<accession>F0S4S0</accession>
<sequence>MLLVADGGSAVTDWVLLLENKEILEFSSPGINPFFLSEREIVKVLNAIKILDEYISGITEVHFFGAGCNSPDRRETVTNALTLRFPNAFVNVENDILGSAYATCKDKPGINCILGTGSNISFYDGKILHEGVHGLGYIFDDEGSGTLFGKKLITEFLYKKMPSDLEALFFEEFKVTKEDVIQSIYQKPLPNFYLSSHNIFLKRHIDHPYCSDLLEKGLDDFVRTHILTYKHYKEYVCNFVGPTAFEFQSILKKVCKKHGVNVGIILEKPINELFNFVRNREGF</sequence>